<dbReference type="EC" id="2.4.2.-" evidence="4"/>
<feature type="domain" description="WWE" evidence="6">
    <location>
        <begin position="413"/>
        <end position="502"/>
    </location>
</feature>
<gene>
    <name evidence="8" type="ORF">MNOR_LOCUS11728</name>
</gene>
<feature type="domain" description="WWE" evidence="6">
    <location>
        <begin position="678"/>
        <end position="766"/>
    </location>
</feature>
<dbReference type="GO" id="GO:0005634">
    <property type="term" value="C:nucleus"/>
    <property type="evidence" value="ECO:0007669"/>
    <property type="project" value="UniProtKB-SubCell"/>
</dbReference>
<dbReference type="InterPro" id="IPR051712">
    <property type="entry name" value="ARTD-AVP"/>
</dbReference>
<feature type="compositionally biased region" description="Low complexity" evidence="5">
    <location>
        <begin position="242"/>
        <end position="263"/>
    </location>
</feature>
<dbReference type="SUPFAM" id="SSF117839">
    <property type="entry name" value="WWE domain"/>
    <property type="match status" value="2"/>
</dbReference>
<feature type="domain" description="PARP catalytic" evidence="7">
    <location>
        <begin position="777"/>
        <end position="975"/>
    </location>
</feature>
<feature type="compositionally biased region" description="Basic residues" evidence="5">
    <location>
        <begin position="267"/>
        <end position="279"/>
    </location>
</feature>
<feature type="region of interest" description="Disordered" evidence="5">
    <location>
        <begin position="87"/>
        <end position="130"/>
    </location>
</feature>
<dbReference type="GO" id="GO:0008270">
    <property type="term" value="F:zinc ion binding"/>
    <property type="evidence" value="ECO:0007669"/>
    <property type="project" value="InterPro"/>
</dbReference>
<evidence type="ECO:0000256" key="3">
    <source>
        <dbReference type="ARBA" id="ARBA00024347"/>
    </source>
</evidence>
<dbReference type="InterPro" id="IPR037197">
    <property type="entry name" value="WWE_dom_sf"/>
</dbReference>
<keyword evidence="4" id="KW-0328">Glycosyltransferase</keyword>
<dbReference type="PANTHER" id="PTHR45740:SF2">
    <property type="entry name" value="POLY [ADP-RIBOSE] POLYMERASE"/>
    <property type="match status" value="1"/>
</dbReference>
<name>A0AAV2QIB0_MEGNR</name>
<feature type="compositionally biased region" description="Basic and acidic residues" evidence="5">
    <location>
        <begin position="223"/>
        <end position="238"/>
    </location>
</feature>
<evidence type="ECO:0000256" key="5">
    <source>
        <dbReference type="SAM" id="MobiDB-lite"/>
    </source>
</evidence>
<dbReference type="GO" id="GO:0003950">
    <property type="term" value="F:NAD+ poly-ADP-ribosyltransferase activity"/>
    <property type="evidence" value="ECO:0007669"/>
    <property type="project" value="UniProtKB-UniRule"/>
</dbReference>
<dbReference type="PROSITE" id="PS51059">
    <property type="entry name" value="PARP_CATALYTIC"/>
    <property type="match status" value="1"/>
</dbReference>
<feature type="compositionally biased region" description="Basic and acidic residues" evidence="5">
    <location>
        <begin position="205"/>
        <end position="215"/>
    </location>
</feature>
<feature type="region of interest" description="Disordered" evidence="5">
    <location>
        <begin position="1"/>
        <end position="54"/>
    </location>
</feature>
<dbReference type="InterPro" id="IPR012317">
    <property type="entry name" value="Poly(ADP-ribose)pol_cat_dom"/>
</dbReference>
<organism evidence="8 9">
    <name type="scientific">Meganyctiphanes norvegica</name>
    <name type="common">Northern krill</name>
    <name type="synonym">Thysanopoda norvegica</name>
    <dbReference type="NCBI Taxonomy" id="48144"/>
    <lineage>
        <taxon>Eukaryota</taxon>
        <taxon>Metazoa</taxon>
        <taxon>Ecdysozoa</taxon>
        <taxon>Arthropoda</taxon>
        <taxon>Crustacea</taxon>
        <taxon>Multicrustacea</taxon>
        <taxon>Malacostraca</taxon>
        <taxon>Eumalacostraca</taxon>
        <taxon>Eucarida</taxon>
        <taxon>Euphausiacea</taxon>
        <taxon>Euphausiidae</taxon>
        <taxon>Meganyctiphanes</taxon>
    </lineage>
</organism>
<proteinExistence type="inferred from homology"/>
<evidence type="ECO:0000256" key="4">
    <source>
        <dbReference type="RuleBase" id="RU362114"/>
    </source>
</evidence>
<evidence type="ECO:0000259" key="6">
    <source>
        <dbReference type="PROSITE" id="PS50918"/>
    </source>
</evidence>
<feature type="compositionally biased region" description="Low complexity" evidence="5">
    <location>
        <begin position="98"/>
        <end position="108"/>
    </location>
</feature>
<dbReference type="InterPro" id="IPR018123">
    <property type="entry name" value="WWE-dom_subgr"/>
</dbReference>
<dbReference type="Pfam" id="PF00644">
    <property type="entry name" value="PARP"/>
    <property type="match status" value="1"/>
</dbReference>
<dbReference type="SMART" id="SM00678">
    <property type="entry name" value="WWE"/>
    <property type="match status" value="2"/>
</dbReference>
<evidence type="ECO:0000256" key="2">
    <source>
        <dbReference type="ARBA" id="ARBA00023242"/>
    </source>
</evidence>
<evidence type="ECO:0000259" key="7">
    <source>
        <dbReference type="PROSITE" id="PS51059"/>
    </source>
</evidence>
<dbReference type="Gene3D" id="3.90.228.10">
    <property type="match status" value="1"/>
</dbReference>
<feature type="compositionally biased region" description="Basic and acidic residues" evidence="5">
    <location>
        <begin position="26"/>
        <end position="47"/>
    </location>
</feature>
<dbReference type="SUPFAM" id="SSF56399">
    <property type="entry name" value="ADP-ribosylation"/>
    <property type="match status" value="1"/>
</dbReference>
<feature type="compositionally biased region" description="Basic and acidic residues" evidence="5">
    <location>
        <begin position="116"/>
        <end position="130"/>
    </location>
</feature>
<dbReference type="AlphaFoldDB" id="A0AAV2QIB0"/>
<comment type="subcellular location">
    <subcellularLocation>
        <location evidence="1">Nucleus</location>
    </subcellularLocation>
</comment>
<comment type="caution">
    <text evidence="8">The sequence shown here is derived from an EMBL/GenBank/DDBJ whole genome shotgun (WGS) entry which is preliminary data.</text>
</comment>
<dbReference type="Gene3D" id="3.30.720.50">
    <property type="match status" value="2"/>
</dbReference>
<dbReference type="InterPro" id="IPR004170">
    <property type="entry name" value="WWE_dom"/>
</dbReference>
<accession>A0AAV2QIB0</accession>
<dbReference type="Proteomes" id="UP001497623">
    <property type="component" value="Unassembled WGS sequence"/>
</dbReference>
<keyword evidence="4" id="KW-0520">NAD</keyword>
<dbReference type="PANTHER" id="PTHR45740">
    <property type="entry name" value="POLY [ADP-RIBOSE] POLYMERASE"/>
    <property type="match status" value="1"/>
</dbReference>
<dbReference type="EMBL" id="CAXKWB010006228">
    <property type="protein sequence ID" value="CAL4082203.1"/>
    <property type="molecule type" value="Genomic_DNA"/>
</dbReference>
<dbReference type="GO" id="GO:1990404">
    <property type="term" value="F:NAD+-protein mono-ADP-ribosyltransferase activity"/>
    <property type="evidence" value="ECO:0007669"/>
    <property type="project" value="TreeGrafter"/>
</dbReference>
<feature type="compositionally biased region" description="Acidic residues" evidence="5">
    <location>
        <begin position="13"/>
        <end position="22"/>
    </location>
</feature>
<dbReference type="PROSITE" id="PS50918">
    <property type="entry name" value="WWE"/>
    <property type="match status" value="2"/>
</dbReference>
<dbReference type="Pfam" id="PF02825">
    <property type="entry name" value="WWE"/>
    <property type="match status" value="2"/>
</dbReference>
<evidence type="ECO:0000313" key="8">
    <source>
        <dbReference type="EMBL" id="CAL4082203.1"/>
    </source>
</evidence>
<evidence type="ECO:0000313" key="9">
    <source>
        <dbReference type="Proteomes" id="UP001497623"/>
    </source>
</evidence>
<keyword evidence="9" id="KW-1185">Reference proteome</keyword>
<keyword evidence="4" id="KW-0808">Transferase</keyword>
<reference evidence="8 9" key="1">
    <citation type="submission" date="2024-05" db="EMBL/GenBank/DDBJ databases">
        <authorList>
            <person name="Wallberg A."/>
        </authorList>
    </citation>
    <scope>NUCLEOTIDE SEQUENCE [LARGE SCALE GENOMIC DNA]</scope>
</reference>
<comment type="similarity">
    <text evidence="3">Belongs to the ARTD/PARP family.</text>
</comment>
<evidence type="ECO:0000256" key="1">
    <source>
        <dbReference type="ARBA" id="ARBA00004123"/>
    </source>
</evidence>
<feature type="compositionally biased region" description="Basic residues" evidence="5">
    <location>
        <begin position="87"/>
        <end position="96"/>
    </location>
</feature>
<sequence>MHHRNRRRYTSSDDSEDSDDECLPNRQERNGRQRFARNKDLSSDESHNRRRYRDGHGQWKTVHCLSSDSDSDSSSLDSVCSQRILHNQRRTTRHIKNGSENNSGNCGEKIQNRKKYSNDEVNDRGRISRDRKQYTKNDFCDGRSKTRRKYSEADCGNLRKNSYGRKRYSDDDSCNRVRTTRNRRYSSDDDSSDLGRQKNTQGRKKISDDKLPDHRRTSRNRKKCDQSRHRGKEPDQRRLRSSKSSYSKNQSDSEDSCSSASSDCQYNKHKDKAKLKKDSHRGSQGKAQKRYATKWSTGLDGNVKFPEICYHSVEKRCNYETKGCHKLHANQHYHWQVSRDGKDWINLCPQHSNCLEQLYCQPENEYGTLPALDSRSHNKLKGLLDTKPLGVDFLNMILTSPTKQPLDLRRLYTVQSNGQLISSNTFVWYFKDAKNKWISYGSTDSTGSTSLASPIDSQHIEKIFRQGNAIMTFKNERYSYSIDFKQMMQTNQDTKTNRDVCRRPMFILNINLGPPVPKQSYYTSSNLVNGNLGPPTPKQSYYTSSNLVNVSKTKWSHELYGTVEVPEICYYSVESVCKNETSGCKRLHSTKHFHWQVSVDGNIWYNLLKSQSKSIEKKFCDANSLNVQLNSLNPSELASSNQELLNVLGNGTLSIDLKAMTVTISASKKLSLRRLCSELVPGNSVKENTFIWYFKDKNNKWIAYGDVDSTGTTSLVSNSTSKDLENEFRNKSKTMAIKNGRFTYIIDFGSMKQINQETITSREIQRRPKQHNSNEKLSILKHWAPMPNNNKKGFLRVDLPSSSTEYQKVIGFINGGISNVKKIERIQNKFLWRALENKINEMTEVYGGNAATVNVKQLFHGTSPVVINNICSENFDPRLHGTVAGQREGQGAYFSPYATFSNGYSKADASGNKYMFLARVAIGTIVKGSPSMARPPINQTTGRPYDSTVDNVTTPKIIVKYDKQEFYPEYLITYS</sequence>
<keyword evidence="2" id="KW-0539">Nucleus</keyword>
<feature type="region of interest" description="Disordered" evidence="5">
    <location>
        <begin position="156"/>
        <end position="290"/>
    </location>
</feature>
<protein>
    <recommendedName>
        <fullName evidence="4">Poly [ADP-ribose] polymerase</fullName>
        <shortName evidence="4">PARP</shortName>
        <ecNumber evidence="4">2.4.2.-</ecNumber>
    </recommendedName>
</protein>